<dbReference type="PROSITE" id="PS00615">
    <property type="entry name" value="C_TYPE_LECTIN_1"/>
    <property type="match status" value="1"/>
</dbReference>
<dbReference type="Gene3D" id="3.10.100.10">
    <property type="entry name" value="Mannose-Binding Protein A, subunit A"/>
    <property type="match status" value="3"/>
</dbReference>
<feature type="domain" description="C-type lectin" evidence="3">
    <location>
        <begin position="267"/>
        <end position="381"/>
    </location>
</feature>
<dbReference type="InterPro" id="IPR001304">
    <property type="entry name" value="C-type_lectin-like"/>
</dbReference>
<dbReference type="InterPro" id="IPR016187">
    <property type="entry name" value="CTDL_fold"/>
</dbReference>
<evidence type="ECO:0000259" key="3">
    <source>
        <dbReference type="PROSITE" id="PS50041"/>
    </source>
</evidence>
<dbReference type="InterPro" id="IPR018378">
    <property type="entry name" value="C-type_lectin_CS"/>
</dbReference>
<keyword evidence="1" id="KW-1015">Disulfide bond</keyword>
<dbReference type="WBParaSite" id="ACRNAN_Path_1227.g4784.t1">
    <property type="protein sequence ID" value="ACRNAN_Path_1227.g4784.t1"/>
    <property type="gene ID" value="ACRNAN_Path_1227.g4784"/>
</dbReference>
<dbReference type="SMART" id="SM00034">
    <property type="entry name" value="CLECT"/>
    <property type="match status" value="3"/>
</dbReference>
<feature type="chain" id="PRO_5037343395" evidence="2">
    <location>
        <begin position="20"/>
        <end position="418"/>
    </location>
</feature>
<feature type="signal peptide" evidence="2">
    <location>
        <begin position="1"/>
        <end position="19"/>
    </location>
</feature>
<dbReference type="InterPro" id="IPR050111">
    <property type="entry name" value="C-type_lectin/snaclec_domain"/>
</dbReference>
<organism evidence="4 5">
    <name type="scientific">Acrobeloides nanus</name>
    <dbReference type="NCBI Taxonomy" id="290746"/>
    <lineage>
        <taxon>Eukaryota</taxon>
        <taxon>Metazoa</taxon>
        <taxon>Ecdysozoa</taxon>
        <taxon>Nematoda</taxon>
        <taxon>Chromadorea</taxon>
        <taxon>Rhabditida</taxon>
        <taxon>Tylenchina</taxon>
        <taxon>Cephalobomorpha</taxon>
        <taxon>Cephaloboidea</taxon>
        <taxon>Cephalobidae</taxon>
        <taxon>Acrobeloides</taxon>
    </lineage>
</organism>
<keyword evidence="2" id="KW-0732">Signal</keyword>
<dbReference type="AlphaFoldDB" id="A0A914BXJ3"/>
<dbReference type="Pfam" id="PF00059">
    <property type="entry name" value="Lectin_C"/>
    <property type="match status" value="2"/>
</dbReference>
<dbReference type="PRINTS" id="PR01504">
    <property type="entry name" value="PNCREATITSAP"/>
</dbReference>
<accession>A0A914BXJ3</accession>
<dbReference type="PANTHER" id="PTHR22803">
    <property type="entry name" value="MANNOSE, PHOSPHOLIPASE, LECTIN RECEPTOR RELATED"/>
    <property type="match status" value="1"/>
</dbReference>
<name>A0A914BXJ3_9BILA</name>
<dbReference type="SUPFAM" id="SSF56436">
    <property type="entry name" value="C-type lectin-like"/>
    <property type="match status" value="3"/>
</dbReference>
<evidence type="ECO:0000313" key="4">
    <source>
        <dbReference type="Proteomes" id="UP000887540"/>
    </source>
</evidence>
<reference evidence="5" key="1">
    <citation type="submission" date="2022-11" db="UniProtKB">
        <authorList>
            <consortium name="WormBaseParasite"/>
        </authorList>
    </citation>
    <scope>IDENTIFICATION</scope>
</reference>
<proteinExistence type="predicted"/>
<sequence>MQSFLLVLLAFSLFHSIQSESKCPEGSFQGVNGKCYKGINQLKTWHQAEVDCYLTGGHLASVTDTFTNAFISSVAKNVSITAADYWLGGTSNYVNGSWAWSNFDQFKYTNWIKGPLNNTIGYCLSQLTSNTLWASESCANEKPYVCEYSQIPCAPAPCPPGWFYANALQKCYLYQNSGAITWNDALTYCQNINSSLASIHSLGENIMMSGGCVYLAPALGTSNWHVRACNNQTGMNGFICEVAAQNQTVTAPPNVFVCPNGTTNGNANGKCYQTFDQPNTWYQAEANCYASGGHLASITDPTMNTYLAGLASGNFHSDDYWLGAAQYFDGSYSWMDDYSFNYTFWAPGQPSNSTGYCLTQSIDDGAWIASDCTMTKPYICEYIQALQARCPATIPCQADLLGISTWLFSDSTEKCYLV</sequence>
<dbReference type="InterPro" id="IPR016186">
    <property type="entry name" value="C-type_lectin-like/link_sf"/>
</dbReference>
<dbReference type="PROSITE" id="PS50041">
    <property type="entry name" value="C_TYPE_LECTIN_2"/>
    <property type="match status" value="2"/>
</dbReference>
<evidence type="ECO:0000256" key="2">
    <source>
        <dbReference type="SAM" id="SignalP"/>
    </source>
</evidence>
<dbReference type="CDD" id="cd00037">
    <property type="entry name" value="CLECT"/>
    <property type="match status" value="1"/>
</dbReference>
<dbReference type="Proteomes" id="UP000887540">
    <property type="component" value="Unplaced"/>
</dbReference>
<keyword evidence="4" id="KW-1185">Reference proteome</keyword>
<evidence type="ECO:0000256" key="1">
    <source>
        <dbReference type="ARBA" id="ARBA00023157"/>
    </source>
</evidence>
<evidence type="ECO:0000313" key="5">
    <source>
        <dbReference type="WBParaSite" id="ACRNAN_Path_1227.g4784.t1"/>
    </source>
</evidence>
<protein>
    <submittedName>
        <fullName evidence="5">C-type lectin domain-containing protein</fullName>
    </submittedName>
</protein>
<feature type="domain" description="C-type lectin" evidence="3">
    <location>
        <begin position="31"/>
        <end position="147"/>
    </location>
</feature>